<sequence length="94" mass="10522">MPAVTDHATSVLVGRISDGYCSERGEKAVGRVVIKGSLGVEMRDERPSIHIFLTRSEAKRKNGRIYFTYPLVNKPPYATAFIHILRTFSGQRVT</sequence>
<dbReference type="Proteomes" id="UP000499080">
    <property type="component" value="Unassembled WGS sequence"/>
</dbReference>
<protein>
    <submittedName>
        <fullName evidence="1">Uncharacterized protein</fullName>
    </submittedName>
</protein>
<evidence type="ECO:0000313" key="1">
    <source>
        <dbReference type="EMBL" id="GBN17286.1"/>
    </source>
</evidence>
<keyword evidence="2" id="KW-1185">Reference proteome</keyword>
<reference evidence="1 2" key="1">
    <citation type="journal article" date="2019" name="Sci. Rep.">
        <title>Orb-weaving spider Araneus ventricosus genome elucidates the spidroin gene catalogue.</title>
        <authorList>
            <person name="Kono N."/>
            <person name="Nakamura H."/>
            <person name="Ohtoshi R."/>
            <person name="Moran D.A.P."/>
            <person name="Shinohara A."/>
            <person name="Yoshida Y."/>
            <person name="Fujiwara M."/>
            <person name="Mori M."/>
            <person name="Tomita M."/>
            <person name="Arakawa K."/>
        </authorList>
    </citation>
    <scope>NUCLEOTIDE SEQUENCE [LARGE SCALE GENOMIC DNA]</scope>
</reference>
<gene>
    <name evidence="1" type="ORF">AVEN_9091_1</name>
</gene>
<name>A0A4Y2LUU3_ARAVE</name>
<accession>A0A4Y2LUU3</accession>
<proteinExistence type="predicted"/>
<organism evidence="1 2">
    <name type="scientific">Araneus ventricosus</name>
    <name type="common">Orbweaver spider</name>
    <name type="synonym">Epeira ventricosa</name>
    <dbReference type="NCBI Taxonomy" id="182803"/>
    <lineage>
        <taxon>Eukaryota</taxon>
        <taxon>Metazoa</taxon>
        <taxon>Ecdysozoa</taxon>
        <taxon>Arthropoda</taxon>
        <taxon>Chelicerata</taxon>
        <taxon>Arachnida</taxon>
        <taxon>Araneae</taxon>
        <taxon>Araneomorphae</taxon>
        <taxon>Entelegynae</taxon>
        <taxon>Araneoidea</taxon>
        <taxon>Araneidae</taxon>
        <taxon>Araneus</taxon>
    </lineage>
</organism>
<evidence type="ECO:0000313" key="2">
    <source>
        <dbReference type="Proteomes" id="UP000499080"/>
    </source>
</evidence>
<comment type="caution">
    <text evidence="1">The sequence shown here is derived from an EMBL/GenBank/DDBJ whole genome shotgun (WGS) entry which is preliminary data.</text>
</comment>
<dbReference type="EMBL" id="BGPR01006242">
    <property type="protein sequence ID" value="GBN17286.1"/>
    <property type="molecule type" value="Genomic_DNA"/>
</dbReference>
<dbReference type="AlphaFoldDB" id="A0A4Y2LUU3"/>